<dbReference type="PANTHER" id="PTHR22692:SF33">
    <property type="entry name" value="MYOSIN"/>
    <property type="match status" value="1"/>
</dbReference>
<feature type="domain" description="MyTH4" evidence="1">
    <location>
        <begin position="55"/>
        <end position="173"/>
    </location>
</feature>
<dbReference type="PROSITE" id="PS51016">
    <property type="entry name" value="MYTH4"/>
    <property type="match status" value="1"/>
</dbReference>
<evidence type="ECO:0000313" key="2">
    <source>
        <dbReference type="EMBL" id="CAD7578573.1"/>
    </source>
</evidence>
<dbReference type="InterPro" id="IPR000857">
    <property type="entry name" value="MyTH4_dom"/>
</dbReference>
<reference evidence="2" key="1">
    <citation type="submission" date="2020-11" db="EMBL/GenBank/DDBJ databases">
        <authorList>
            <person name="Tran Van P."/>
        </authorList>
    </citation>
    <scope>NUCLEOTIDE SEQUENCE</scope>
</reference>
<dbReference type="EMBL" id="OE188018">
    <property type="protein sequence ID" value="CAD7578573.1"/>
    <property type="molecule type" value="Genomic_DNA"/>
</dbReference>
<protein>
    <submittedName>
        <fullName evidence="2">(California timema) hypothetical protein</fullName>
    </submittedName>
</protein>
<organism evidence="2">
    <name type="scientific">Timema californicum</name>
    <name type="common">California timema</name>
    <name type="synonym">Walking stick</name>
    <dbReference type="NCBI Taxonomy" id="61474"/>
    <lineage>
        <taxon>Eukaryota</taxon>
        <taxon>Metazoa</taxon>
        <taxon>Ecdysozoa</taxon>
        <taxon>Arthropoda</taxon>
        <taxon>Hexapoda</taxon>
        <taxon>Insecta</taxon>
        <taxon>Pterygota</taxon>
        <taxon>Neoptera</taxon>
        <taxon>Polyneoptera</taxon>
        <taxon>Phasmatodea</taxon>
        <taxon>Timematodea</taxon>
        <taxon>Timematoidea</taxon>
        <taxon>Timematidae</taxon>
        <taxon>Timema</taxon>
    </lineage>
</organism>
<dbReference type="PANTHER" id="PTHR22692">
    <property type="entry name" value="MYOSIN VII, XV"/>
    <property type="match status" value="1"/>
</dbReference>
<dbReference type="InterPro" id="IPR051567">
    <property type="entry name" value="Unconventional_Myosin_ATPase"/>
</dbReference>
<gene>
    <name evidence="2" type="ORF">TCMB3V08_LOCUS11113</name>
</gene>
<name>A0A7R9PCZ9_TIMCA</name>
<accession>A0A7R9PCZ9</accession>
<dbReference type="InterPro" id="IPR038185">
    <property type="entry name" value="MyTH4_dom_sf"/>
</dbReference>
<proteinExistence type="predicted"/>
<dbReference type="AlphaFoldDB" id="A0A7R9PCZ9"/>
<evidence type="ECO:0000259" key="1">
    <source>
        <dbReference type="PROSITE" id="PS51016"/>
    </source>
</evidence>
<dbReference type="GO" id="GO:0005856">
    <property type="term" value="C:cytoskeleton"/>
    <property type="evidence" value="ECO:0007669"/>
    <property type="project" value="InterPro"/>
</dbReference>
<dbReference type="Gene3D" id="1.25.40.530">
    <property type="entry name" value="MyTH4 domain"/>
    <property type="match status" value="1"/>
</dbReference>
<sequence>MCVSAHTQDLPAPKADPQEIITPMQTTAEDEEDLSEFKFQKFAATYFQGNITHQYSRKPLKHPLLPLHTQGDQLAAQALWITILRFTGDLPSPTPLYYPQTKLAQRLDRPNHHLCLVICRREHFGADTMGMLTLKLSPLKSLSSFLYWHPKGAFLSWAADDLEFLVAFHSTSR</sequence>